<evidence type="ECO:0000259" key="1">
    <source>
        <dbReference type="PROSITE" id="PS51371"/>
    </source>
</evidence>
<proteinExistence type="predicted"/>
<evidence type="ECO:0000313" key="2">
    <source>
        <dbReference type="EMBL" id="GAF81952.1"/>
    </source>
</evidence>
<dbReference type="InterPro" id="IPR000644">
    <property type="entry name" value="CBS_dom"/>
</dbReference>
<feature type="domain" description="CBS" evidence="1">
    <location>
        <begin position="41"/>
        <end position="99"/>
    </location>
</feature>
<protein>
    <recommendedName>
        <fullName evidence="1">CBS domain-containing protein</fullName>
    </recommendedName>
</protein>
<reference evidence="2" key="1">
    <citation type="journal article" date="2014" name="Front. Microbiol.">
        <title>High frequency of phylogenetically diverse reductive dehalogenase-homologous genes in deep subseafloor sedimentary metagenomes.</title>
        <authorList>
            <person name="Kawai M."/>
            <person name="Futagami T."/>
            <person name="Toyoda A."/>
            <person name="Takaki Y."/>
            <person name="Nishi S."/>
            <person name="Hori S."/>
            <person name="Arai W."/>
            <person name="Tsubouchi T."/>
            <person name="Morono Y."/>
            <person name="Uchiyama I."/>
            <person name="Ito T."/>
            <person name="Fujiyama A."/>
            <person name="Inagaki F."/>
            <person name="Takami H."/>
        </authorList>
    </citation>
    <scope>NUCLEOTIDE SEQUENCE</scope>
    <source>
        <strain evidence="2">Expedition CK06-06</strain>
    </source>
</reference>
<organism evidence="2">
    <name type="scientific">marine sediment metagenome</name>
    <dbReference type="NCBI Taxonomy" id="412755"/>
    <lineage>
        <taxon>unclassified sequences</taxon>
        <taxon>metagenomes</taxon>
        <taxon>ecological metagenomes</taxon>
    </lineage>
</organism>
<dbReference type="EMBL" id="BARS01002151">
    <property type="protein sequence ID" value="GAF81952.1"/>
    <property type="molecule type" value="Genomic_DNA"/>
</dbReference>
<feature type="non-terminal residue" evidence="2">
    <location>
        <position position="1"/>
    </location>
</feature>
<gene>
    <name evidence="2" type="ORF">S01H1_04032</name>
</gene>
<dbReference type="InterPro" id="IPR046342">
    <property type="entry name" value="CBS_dom_sf"/>
</dbReference>
<sequence>VLRCLIPEYDELLEKGGSPSRLKPHRRSTDTLPRIKVRQVMRPADAPLDPEQSLESAFGLLLKGGGKTLPVVGAGKFVGSLSAADVARALMWRDKVSPSQLRPQEERRKNV</sequence>
<name>X0T1D1_9ZZZZ</name>
<comment type="caution">
    <text evidence="2">The sequence shown here is derived from an EMBL/GenBank/DDBJ whole genome shotgun (WGS) entry which is preliminary data.</text>
</comment>
<dbReference type="PROSITE" id="PS51371">
    <property type="entry name" value="CBS"/>
    <property type="match status" value="1"/>
</dbReference>
<dbReference type="SUPFAM" id="SSF54631">
    <property type="entry name" value="CBS-domain pair"/>
    <property type="match status" value="1"/>
</dbReference>
<dbReference type="Pfam" id="PF00571">
    <property type="entry name" value="CBS"/>
    <property type="match status" value="1"/>
</dbReference>
<accession>X0T1D1</accession>
<dbReference type="Gene3D" id="3.10.580.10">
    <property type="entry name" value="CBS-domain"/>
    <property type="match status" value="1"/>
</dbReference>
<dbReference type="AlphaFoldDB" id="X0T1D1"/>